<feature type="domain" description="Nephrocystin 3-like N-terminal" evidence="2">
    <location>
        <begin position="25"/>
        <end position="145"/>
    </location>
</feature>
<dbReference type="Proteomes" id="UP000070700">
    <property type="component" value="Unassembled WGS sequence"/>
</dbReference>
<evidence type="ECO:0000259" key="3">
    <source>
        <dbReference type="Pfam" id="PF25053"/>
    </source>
</evidence>
<dbReference type="Pfam" id="PF24883">
    <property type="entry name" value="NPHP3_N"/>
    <property type="match status" value="1"/>
</dbReference>
<dbReference type="OrthoDB" id="443402at2759"/>
<evidence type="ECO:0000259" key="2">
    <source>
        <dbReference type="Pfam" id="PF24883"/>
    </source>
</evidence>
<evidence type="ECO:0000256" key="1">
    <source>
        <dbReference type="ARBA" id="ARBA00022737"/>
    </source>
</evidence>
<gene>
    <name evidence="4" type="ORF">LY89DRAFT_642613</name>
</gene>
<organism evidence="4 5">
    <name type="scientific">Mollisia scopiformis</name>
    <name type="common">Conifer needle endophyte fungus</name>
    <name type="synonym">Phialocephala scopiformis</name>
    <dbReference type="NCBI Taxonomy" id="149040"/>
    <lineage>
        <taxon>Eukaryota</taxon>
        <taxon>Fungi</taxon>
        <taxon>Dikarya</taxon>
        <taxon>Ascomycota</taxon>
        <taxon>Pezizomycotina</taxon>
        <taxon>Leotiomycetes</taxon>
        <taxon>Helotiales</taxon>
        <taxon>Mollisiaceae</taxon>
        <taxon>Mollisia</taxon>
    </lineage>
</organism>
<name>A0A194XHC0_MOLSC</name>
<feature type="domain" description="DUF7791" evidence="3">
    <location>
        <begin position="255"/>
        <end position="393"/>
    </location>
</feature>
<dbReference type="KEGG" id="psco:LY89DRAFT_642613"/>
<accession>A0A194XHC0</accession>
<feature type="non-terminal residue" evidence="4">
    <location>
        <position position="406"/>
    </location>
</feature>
<dbReference type="GeneID" id="28821486"/>
<proteinExistence type="predicted"/>
<evidence type="ECO:0000313" key="5">
    <source>
        <dbReference type="Proteomes" id="UP000070700"/>
    </source>
</evidence>
<sequence>MKYIFRHSKTLLLLRDWAGTSELCTAGFFFWNSGLSLQCSQNGLFRSLLYEILCKYQELIPAVLPAQWGVRYTSKCQARHCPPESWELSTLQKAFTSLISQTKVDLKLCLFIDGLDEYKGNEDDIAALFGEASTSENVKICYSSRPHLAFVEAFETRPRLRLQDLTFPDIRRYIHDRLETNIRMQQLSQAEPEATKKLIEEIGNAANGVFLWVTLVVTSLLRGLSKHDNIRYLQMRLRGLPEELDNLYHHMVYEVDNIYQQEAAKMFQLVDTNFQTRENRHPSPFREKQDLTVLFLSFASERDTNLAFEAELGFMTFQQVMDRCKDMERRLGTRCGGLLEVQYRHDYDNHDLSYEAGLYVSPNMTITYLHRTVKDFLELPETRRLLADRASGPQTNTFNTIHAFFR</sequence>
<dbReference type="InParanoid" id="A0A194XHC0"/>
<dbReference type="AlphaFoldDB" id="A0A194XHC0"/>
<dbReference type="EMBL" id="KQ947411">
    <property type="protein sequence ID" value="KUJ19524.1"/>
    <property type="molecule type" value="Genomic_DNA"/>
</dbReference>
<protein>
    <recommendedName>
        <fullName evidence="6">NACHT domain-containing protein</fullName>
    </recommendedName>
</protein>
<dbReference type="PANTHER" id="PTHR10039">
    <property type="entry name" value="AMELOGENIN"/>
    <property type="match status" value="1"/>
</dbReference>
<evidence type="ECO:0008006" key="6">
    <source>
        <dbReference type="Google" id="ProtNLM"/>
    </source>
</evidence>
<dbReference type="InterPro" id="IPR056884">
    <property type="entry name" value="NPHP3-like_N"/>
</dbReference>
<dbReference type="STRING" id="149040.A0A194XHC0"/>
<keyword evidence="1" id="KW-0677">Repeat</keyword>
<dbReference type="PANTHER" id="PTHR10039:SF5">
    <property type="entry name" value="NACHT DOMAIN-CONTAINING PROTEIN"/>
    <property type="match status" value="1"/>
</dbReference>
<dbReference type="InterPro" id="IPR056693">
    <property type="entry name" value="DUF7791"/>
</dbReference>
<evidence type="ECO:0000313" key="4">
    <source>
        <dbReference type="EMBL" id="KUJ19524.1"/>
    </source>
</evidence>
<dbReference type="RefSeq" id="XP_018073879.1">
    <property type="nucleotide sequence ID" value="XM_018211760.1"/>
</dbReference>
<dbReference type="Pfam" id="PF25053">
    <property type="entry name" value="DUF7791"/>
    <property type="match status" value="1"/>
</dbReference>
<reference evidence="4 5" key="1">
    <citation type="submission" date="2015-10" db="EMBL/GenBank/DDBJ databases">
        <title>Full genome of DAOMC 229536 Phialocephala scopiformis, a fungal endophyte of spruce producing the potent anti-insectan compound rugulosin.</title>
        <authorList>
            <consortium name="DOE Joint Genome Institute"/>
            <person name="Walker A.K."/>
            <person name="Frasz S.L."/>
            <person name="Seifert K.A."/>
            <person name="Miller J.D."/>
            <person name="Mondo S.J."/>
            <person name="Labutti K."/>
            <person name="Lipzen A."/>
            <person name="Dockter R."/>
            <person name="Kennedy M."/>
            <person name="Grigoriev I.V."/>
            <person name="Spatafora J.W."/>
        </authorList>
    </citation>
    <scope>NUCLEOTIDE SEQUENCE [LARGE SCALE GENOMIC DNA]</scope>
    <source>
        <strain evidence="4 5">CBS 120377</strain>
    </source>
</reference>
<keyword evidence="5" id="KW-1185">Reference proteome</keyword>